<keyword evidence="3" id="KW-1185">Reference proteome</keyword>
<gene>
    <name evidence="2" type="ORF">ICC18_32440</name>
</gene>
<evidence type="ECO:0000313" key="3">
    <source>
        <dbReference type="Proteomes" id="UP000650466"/>
    </source>
</evidence>
<feature type="signal peptide" evidence="1">
    <location>
        <begin position="1"/>
        <end position="24"/>
    </location>
</feature>
<name>A0A926KV53_9BACL</name>
<feature type="chain" id="PRO_5037427561" description="DUF4367 domain-containing protein" evidence="1">
    <location>
        <begin position="25"/>
        <end position="183"/>
    </location>
</feature>
<sequence>MNRIIAIFITVFYCTILLTSQANATPVVPPFEKPYIEMGYKSVGEALKECEALNQRELKLPIKLPPMQFTHHLGRCVNDKENYNDELQIEYLHEAQGKNHYNIDVRPIEQRIDFEKSKRGKKRYKLNDGSDALYFSTITPKSRGGFNILVFEKNGWQYRLSVDSRIENQVTVDVLVGIADSLR</sequence>
<dbReference type="Proteomes" id="UP000650466">
    <property type="component" value="Unassembled WGS sequence"/>
</dbReference>
<proteinExistence type="predicted"/>
<evidence type="ECO:0000313" key="2">
    <source>
        <dbReference type="EMBL" id="MBD0384739.1"/>
    </source>
</evidence>
<protein>
    <recommendedName>
        <fullName evidence="4">DUF4367 domain-containing protein</fullName>
    </recommendedName>
</protein>
<dbReference type="EMBL" id="JACVVD010000025">
    <property type="protein sequence ID" value="MBD0384739.1"/>
    <property type="molecule type" value="Genomic_DNA"/>
</dbReference>
<dbReference type="RefSeq" id="WP_188178499.1">
    <property type="nucleotide sequence ID" value="NZ_JACVVD010000025.1"/>
</dbReference>
<reference evidence="2" key="1">
    <citation type="submission" date="2020-09" db="EMBL/GenBank/DDBJ databases">
        <title>Draft Genome Sequence of Paenibacillus sp. WST5.</title>
        <authorList>
            <person name="Bao Z."/>
        </authorList>
    </citation>
    <scope>NUCLEOTIDE SEQUENCE</scope>
    <source>
        <strain evidence="2">WST5</strain>
    </source>
</reference>
<keyword evidence="1" id="KW-0732">Signal</keyword>
<evidence type="ECO:0008006" key="4">
    <source>
        <dbReference type="Google" id="ProtNLM"/>
    </source>
</evidence>
<comment type="caution">
    <text evidence="2">The sequence shown here is derived from an EMBL/GenBank/DDBJ whole genome shotgun (WGS) entry which is preliminary data.</text>
</comment>
<accession>A0A926KV53</accession>
<evidence type="ECO:0000256" key="1">
    <source>
        <dbReference type="SAM" id="SignalP"/>
    </source>
</evidence>
<organism evidence="2 3">
    <name type="scientific">Paenibacillus sedimenti</name>
    <dbReference type="NCBI Taxonomy" id="2770274"/>
    <lineage>
        <taxon>Bacteria</taxon>
        <taxon>Bacillati</taxon>
        <taxon>Bacillota</taxon>
        <taxon>Bacilli</taxon>
        <taxon>Bacillales</taxon>
        <taxon>Paenibacillaceae</taxon>
        <taxon>Paenibacillus</taxon>
    </lineage>
</organism>
<dbReference type="AlphaFoldDB" id="A0A926KV53"/>